<name>A0A376BNQ1_9NEIS</name>
<evidence type="ECO:0000313" key="4">
    <source>
        <dbReference type="Proteomes" id="UP000254209"/>
    </source>
</evidence>
<dbReference type="InterPro" id="IPR036182">
    <property type="entry name" value="PCuAC_sf"/>
</dbReference>
<keyword evidence="4" id="KW-1185">Reference proteome</keyword>
<dbReference type="PANTHER" id="PTHR36302:SF1">
    <property type="entry name" value="COPPER CHAPERONE PCU(A)C"/>
    <property type="match status" value="1"/>
</dbReference>
<proteinExistence type="predicted"/>
<dbReference type="Proteomes" id="UP000254209">
    <property type="component" value="Unassembled WGS sequence"/>
</dbReference>
<feature type="signal peptide" evidence="2">
    <location>
        <begin position="1"/>
        <end position="20"/>
    </location>
</feature>
<protein>
    <submittedName>
        <fullName evidence="3">Uncharacterized protein conserved in bacteria</fullName>
    </submittedName>
</protein>
<reference evidence="3 4" key="1">
    <citation type="submission" date="2018-06" db="EMBL/GenBank/DDBJ databases">
        <authorList>
            <consortium name="Pathogen Informatics"/>
            <person name="Doyle S."/>
        </authorList>
    </citation>
    <scope>NUCLEOTIDE SEQUENCE [LARGE SCALE GENOMIC DNA]</scope>
    <source>
        <strain evidence="3 4">NCTC10283</strain>
    </source>
</reference>
<dbReference type="InterPro" id="IPR058248">
    <property type="entry name" value="Lxx211020-like"/>
</dbReference>
<evidence type="ECO:0000256" key="1">
    <source>
        <dbReference type="SAM" id="MobiDB-lite"/>
    </source>
</evidence>
<feature type="region of interest" description="Disordered" evidence="1">
    <location>
        <begin position="145"/>
        <end position="173"/>
    </location>
</feature>
<feature type="chain" id="PRO_5016820206" evidence="2">
    <location>
        <begin position="21"/>
        <end position="173"/>
    </location>
</feature>
<dbReference type="Pfam" id="PF04314">
    <property type="entry name" value="PCuAC"/>
    <property type="match status" value="1"/>
</dbReference>
<dbReference type="STRING" id="1120980.GCA_000745955_01806"/>
<evidence type="ECO:0000256" key="2">
    <source>
        <dbReference type="SAM" id="SignalP"/>
    </source>
</evidence>
<dbReference type="SUPFAM" id="SSF110087">
    <property type="entry name" value="DR1885-like metal-binding protein"/>
    <property type="match status" value="1"/>
</dbReference>
<dbReference type="EMBL" id="UFSO01000002">
    <property type="protein sequence ID" value="SSY70834.1"/>
    <property type="molecule type" value="Genomic_DNA"/>
</dbReference>
<dbReference type="AlphaFoldDB" id="A0A376BNQ1"/>
<sequence length="173" mass="19193">MMKKMTFILATALLAQPVFAKGVEAHNAYARAVVSGVQQSGAFVTLKNTDAKDNVLVGASVSKRFAERTELHTHINENGVMRMREVKDGIPLPAGEVVELKPGSYHIMFFGLKQEMKAGKKIPITLKFKNGKAKKITATVKEIQKTAAPHQHDHQHGEHHNHDHHDHAHGEHH</sequence>
<dbReference type="PANTHER" id="PTHR36302">
    <property type="entry name" value="BLR7088 PROTEIN"/>
    <property type="match status" value="1"/>
</dbReference>
<organism evidence="3 4">
    <name type="scientific">Alysiella crassa</name>
    <dbReference type="NCBI Taxonomy" id="153491"/>
    <lineage>
        <taxon>Bacteria</taxon>
        <taxon>Pseudomonadati</taxon>
        <taxon>Pseudomonadota</taxon>
        <taxon>Betaproteobacteria</taxon>
        <taxon>Neisseriales</taxon>
        <taxon>Neisseriaceae</taxon>
        <taxon>Alysiella</taxon>
    </lineage>
</organism>
<keyword evidence="2" id="KW-0732">Signal</keyword>
<accession>A0A376BNQ1</accession>
<evidence type="ECO:0000313" key="3">
    <source>
        <dbReference type="EMBL" id="SSY70834.1"/>
    </source>
</evidence>
<feature type="compositionally biased region" description="Basic and acidic residues" evidence="1">
    <location>
        <begin position="150"/>
        <end position="173"/>
    </location>
</feature>
<dbReference type="InterPro" id="IPR007410">
    <property type="entry name" value="LpqE-like"/>
</dbReference>
<dbReference type="Gene3D" id="2.60.40.1890">
    <property type="entry name" value="PCu(A)C copper chaperone"/>
    <property type="match status" value="1"/>
</dbReference>
<gene>
    <name evidence="3" type="ORF">NCTC10283_00948</name>
</gene>